<evidence type="ECO:0000256" key="12">
    <source>
        <dbReference type="RuleBase" id="RU362132"/>
    </source>
</evidence>
<gene>
    <name evidence="17" type="primary">ipdC</name>
    <name evidence="17" type="ORF">MOBUDSM44075_02695</name>
</gene>
<dbReference type="InterPro" id="IPR047214">
    <property type="entry name" value="TPP_PDC_IPDC"/>
</dbReference>
<evidence type="ECO:0000313" key="18">
    <source>
        <dbReference type="Proteomes" id="UP000036313"/>
    </source>
</evidence>
<evidence type="ECO:0000256" key="2">
    <source>
        <dbReference type="ARBA" id="ARBA00001964"/>
    </source>
</evidence>
<dbReference type="EMBL" id="JYNU01000014">
    <property type="protein sequence ID" value="KMO76165.1"/>
    <property type="molecule type" value="Genomic_DNA"/>
</dbReference>
<comment type="similarity">
    <text evidence="4 12">Belongs to the TPP enzyme family.</text>
</comment>
<evidence type="ECO:0000256" key="5">
    <source>
        <dbReference type="ARBA" id="ARBA00020054"/>
    </source>
</evidence>
<dbReference type="InterPro" id="IPR047213">
    <property type="entry name" value="TPP_PYR_PDC_IPDC-like"/>
</dbReference>
<dbReference type="Gene3D" id="3.40.50.970">
    <property type="match status" value="2"/>
</dbReference>
<evidence type="ECO:0000256" key="11">
    <source>
        <dbReference type="PIRSR" id="PIRSR036565-2"/>
    </source>
</evidence>
<keyword evidence="10 17" id="KW-0456">Lyase</keyword>
<dbReference type="Pfam" id="PF02776">
    <property type="entry name" value="TPP_enzyme_N"/>
    <property type="match status" value="1"/>
</dbReference>
<comment type="cofactor">
    <cofactor evidence="1">
        <name>a metal cation</name>
        <dbReference type="ChEBI" id="CHEBI:25213"/>
    </cofactor>
</comment>
<name>A0A0J6VYL7_9MYCO</name>
<feature type="domain" description="Thiamine pyrophosphate enzyme N-terminal TPP-binding" evidence="16">
    <location>
        <begin position="7"/>
        <end position="109"/>
    </location>
</feature>
<dbReference type="PANTHER" id="PTHR43452:SF30">
    <property type="entry name" value="PYRUVATE DECARBOXYLASE ISOZYME 1-RELATED"/>
    <property type="match status" value="1"/>
</dbReference>
<evidence type="ECO:0000256" key="8">
    <source>
        <dbReference type="ARBA" id="ARBA00022842"/>
    </source>
</evidence>
<reference evidence="17 18" key="1">
    <citation type="journal article" date="2015" name="Genome Biol. Evol.">
        <title>Characterization of Three Mycobacterium spp. with Potential Use in Bioremediation by Genome Sequencing and Comparative Genomics.</title>
        <authorList>
            <person name="Das S."/>
            <person name="Pettersson B.M."/>
            <person name="Behra P.R."/>
            <person name="Ramesh M."/>
            <person name="Dasgupta S."/>
            <person name="Bhattacharya A."/>
            <person name="Kirsebom L.A."/>
        </authorList>
    </citation>
    <scope>NUCLEOTIDE SEQUENCE [LARGE SCALE GENOMIC DNA]</scope>
    <source>
        <strain evidence="17 18">DSM 44075</strain>
    </source>
</reference>
<dbReference type="PIRSF" id="PIRSF036565">
    <property type="entry name" value="Pyruvt_ip_decrb"/>
    <property type="match status" value="1"/>
</dbReference>
<comment type="function">
    <text evidence="3">Decarboxylates branched-chain and aromatic alpha-keto acids to aldehydes.</text>
</comment>
<dbReference type="Pfam" id="PF02775">
    <property type="entry name" value="TPP_enzyme_C"/>
    <property type="match status" value="1"/>
</dbReference>
<dbReference type="SUPFAM" id="SSF52467">
    <property type="entry name" value="DHS-like NAD/FAD-binding domain"/>
    <property type="match status" value="1"/>
</dbReference>
<accession>A0A0J6VYL7</accession>
<dbReference type="InterPro" id="IPR029061">
    <property type="entry name" value="THDP-binding"/>
</dbReference>
<dbReference type="GO" id="GO:0000287">
    <property type="term" value="F:magnesium ion binding"/>
    <property type="evidence" value="ECO:0007669"/>
    <property type="project" value="InterPro"/>
</dbReference>
<evidence type="ECO:0000256" key="6">
    <source>
        <dbReference type="ARBA" id="ARBA00022723"/>
    </source>
</evidence>
<evidence type="ECO:0000256" key="3">
    <source>
        <dbReference type="ARBA" id="ARBA00002938"/>
    </source>
</evidence>
<dbReference type="RefSeq" id="WP_048423433.1">
    <property type="nucleotide sequence ID" value="NZ_JYNU01000014.1"/>
</dbReference>
<evidence type="ECO:0000256" key="13">
    <source>
        <dbReference type="SAM" id="MobiDB-lite"/>
    </source>
</evidence>
<dbReference type="InterPro" id="IPR029035">
    <property type="entry name" value="DHS-like_NAD/FAD-binding_dom"/>
</dbReference>
<dbReference type="GO" id="GO:0004737">
    <property type="term" value="F:pyruvate decarboxylase activity"/>
    <property type="evidence" value="ECO:0007669"/>
    <property type="project" value="TreeGrafter"/>
</dbReference>
<dbReference type="AlphaFoldDB" id="A0A0J6VYL7"/>
<dbReference type="SUPFAM" id="SSF52518">
    <property type="entry name" value="Thiamin diphosphate-binding fold (THDP-binding)"/>
    <property type="match status" value="2"/>
</dbReference>
<dbReference type="Gene3D" id="3.40.50.1220">
    <property type="entry name" value="TPP-binding domain"/>
    <property type="match status" value="1"/>
</dbReference>
<dbReference type="Proteomes" id="UP000036313">
    <property type="component" value="Unassembled WGS sequence"/>
</dbReference>
<dbReference type="PATRIC" id="fig|1807.14.peg.2719"/>
<dbReference type="FunFam" id="3.40.50.970:FF:000024">
    <property type="entry name" value="Pyruvate decarboxylase isozyme"/>
    <property type="match status" value="1"/>
</dbReference>
<keyword evidence="7" id="KW-0210">Decarboxylase</keyword>
<evidence type="ECO:0000256" key="1">
    <source>
        <dbReference type="ARBA" id="ARBA00001920"/>
    </source>
</evidence>
<dbReference type="PANTHER" id="PTHR43452">
    <property type="entry name" value="PYRUVATE DECARBOXYLASE"/>
    <property type="match status" value="1"/>
</dbReference>
<dbReference type="CDD" id="cd02005">
    <property type="entry name" value="TPP_PDC_IPDC"/>
    <property type="match status" value="1"/>
</dbReference>
<feature type="compositionally biased region" description="Pro residues" evidence="13">
    <location>
        <begin position="333"/>
        <end position="350"/>
    </location>
</feature>
<keyword evidence="17" id="KW-0670">Pyruvate</keyword>
<dbReference type="Pfam" id="PF00205">
    <property type="entry name" value="TPP_enzyme_M"/>
    <property type="match status" value="1"/>
</dbReference>
<comment type="caution">
    <text evidence="17">The sequence shown here is derived from an EMBL/GenBank/DDBJ whole genome shotgun (WGS) entry which is preliminary data.</text>
</comment>
<evidence type="ECO:0000259" key="14">
    <source>
        <dbReference type="Pfam" id="PF00205"/>
    </source>
</evidence>
<comment type="cofactor">
    <cofactor evidence="11">
        <name>Mg(2+)</name>
        <dbReference type="ChEBI" id="CHEBI:18420"/>
    </cofactor>
    <text evidence="11">Binds 1 Mg(2+) per subunit.</text>
</comment>
<feature type="region of interest" description="Disordered" evidence="13">
    <location>
        <begin position="329"/>
        <end position="353"/>
    </location>
</feature>
<evidence type="ECO:0000259" key="16">
    <source>
        <dbReference type="Pfam" id="PF02776"/>
    </source>
</evidence>
<feature type="binding site" evidence="11">
    <location>
        <position position="457"/>
    </location>
    <ligand>
        <name>Mg(2+)</name>
        <dbReference type="ChEBI" id="CHEBI:18420"/>
    </ligand>
</feature>
<dbReference type="InterPro" id="IPR012000">
    <property type="entry name" value="Thiamin_PyroP_enz_cen_dom"/>
</dbReference>
<dbReference type="InterPro" id="IPR012110">
    <property type="entry name" value="PDC/IPDC-like"/>
</dbReference>
<evidence type="ECO:0000256" key="10">
    <source>
        <dbReference type="ARBA" id="ARBA00023239"/>
    </source>
</evidence>
<keyword evidence="6 11" id="KW-0479">Metal-binding</keyword>
<feature type="binding site" evidence="11">
    <location>
        <position position="455"/>
    </location>
    <ligand>
        <name>Mg(2+)</name>
        <dbReference type="ChEBI" id="CHEBI:18420"/>
    </ligand>
</feature>
<comment type="cofactor">
    <cofactor evidence="2">
        <name>thiamine diphosphate</name>
        <dbReference type="ChEBI" id="CHEBI:58937"/>
    </cofactor>
</comment>
<evidence type="ECO:0000256" key="7">
    <source>
        <dbReference type="ARBA" id="ARBA00022793"/>
    </source>
</evidence>
<evidence type="ECO:0000259" key="15">
    <source>
        <dbReference type="Pfam" id="PF02775"/>
    </source>
</evidence>
<dbReference type="InterPro" id="IPR011766">
    <property type="entry name" value="TPP_enzyme_TPP-bd"/>
</dbReference>
<protein>
    <recommendedName>
        <fullName evidence="5">Alpha-keto-acid decarboxylase</fullName>
    </recommendedName>
</protein>
<dbReference type="GO" id="GO:0030976">
    <property type="term" value="F:thiamine pyrophosphate binding"/>
    <property type="evidence" value="ECO:0007669"/>
    <property type="project" value="InterPro"/>
</dbReference>
<dbReference type="GO" id="GO:0005829">
    <property type="term" value="C:cytosol"/>
    <property type="evidence" value="ECO:0007669"/>
    <property type="project" value="TreeGrafter"/>
</dbReference>
<evidence type="ECO:0000256" key="9">
    <source>
        <dbReference type="ARBA" id="ARBA00023052"/>
    </source>
</evidence>
<dbReference type="GO" id="GO:0000949">
    <property type="term" value="P:aromatic amino acid family catabolic process to alcohol via Ehrlich pathway"/>
    <property type="evidence" value="ECO:0007669"/>
    <property type="project" value="TreeGrafter"/>
</dbReference>
<organism evidence="17 18">
    <name type="scientific">Mycolicibacterium obuense</name>
    <dbReference type="NCBI Taxonomy" id="1807"/>
    <lineage>
        <taxon>Bacteria</taxon>
        <taxon>Bacillati</taxon>
        <taxon>Actinomycetota</taxon>
        <taxon>Actinomycetes</taxon>
        <taxon>Mycobacteriales</taxon>
        <taxon>Mycobacteriaceae</taxon>
        <taxon>Mycolicibacterium</taxon>
    </lineage>
</organism>
<keyword evidence="8 11" id="KW-0460">Magnesium</keyword>
<feature type="domain" description="Thiamine pyrophosphate enzyme central" evidence="14">
    <location>
        <begin position="202"/>
        <end position="285"/>
    </location>
</feature>
<evidence type="ECO:0000256" key="4">
    <source>
        <dbReference type="ARBA" id="ARBA00007812"/>
    </source>
</evidence>
<feature type="binding site" evidence="11">
    <location>
        <position position="428"/>
    </location>
    <ligand>
        <name>Mg(2+)</name>
        <dbReference type="ChEBI" id="CHEBI:18420"/>
    </ligand>
</feature>
<dbReference type="InterPro" id="IPR012001">
    <property type="entry name" value="Thiamin_PyroP_enz_TPP-bd_dom"/>
</dbReference>
<evidence type="ECO:0000313" key="17">
    <source>
        <dbReference type="EMBL" id="KMO76165.1"/>
    </source>
</evidence>
<proteinExistence type="inferred from homology"/>
<sequence length="559" mass="59273">MSTHQRIGEFLLRRLRDIGTTHVFGVPGDYNMSFLEQIEADPDLSWVGTCNELNAAYAADGHARGGRPGVLLTTYGVGCLSALNGVAGAYCEHIPLIHLSGSPPLHATRDGLRLHHSLLDGGYRNVHRAFAEFTAYTETITPHTAVEVIDHALLTALRTRRPVRLELPSDLSHVEITVPTTSLDPGSPDGSTASEEAAAVLSEALAEARTPLLVIDLPAVRRGLMPAIDAFCAAHGVPYTCTVPAAHTADPDASRYLGLLPGSERAQQAFRDADLLISCDLTETDVTTAGFTLDYRSRPHVRLSADAVASGTQVFYGTDTADVLAAVSGRTPAPAPPAPNTAPPAAPSPDEPLTQRSFFDALAGFLRPDDVLVAETGTSGQNTSGLRLPHGLRYVNQTSWGSIGYALPALLGAALAAPQRRHVLCVGDGSFQVTAQELSTILRLGLTPIIVLLDNGGYTIERAIMGVRSPYNDVAAWRYTELPRAFGADEDTVLLRSCRTGAELSAAFDAASHTAAASQRFTLIQVHLDPLDMTPATAGVGEMTRVFDYGVRGPANPLG</sequence>
<dbReference type="CDD" id="cd07038">
    <property type="entry name" value="TPP_PYR_PDC_IPDC_like"/>
    <property type="match status" value="1"/>
</dbReference>
<feature type="domain" description="Thiamine pyrophosphate enzyme TPP-binding" evidence="15">
    <location>
        <begin position="387"/>
        <end position="526"/>
    </location>
</feature>
<keyword evidence="9 12" id="KW-0786">Thiamine pyrophosphate</keyword>